<reference evidence="2 3" key="1">
    <citation type="submission" date="2016-08" db="EMBL/GenBank/DDBJ databases">
        <title>Draft genome of Fabibacter sp. strain SK-8.</title>
        <authorList>
            <person name="Wong S.-K."/>
            <person name="Hamasaki K."/>
            <person name="Yoshizawa S."/>
        </authorList>
    </citation>
    <scope>NUCLEOTIDE SEQUENCE [LARGE SCALE GENOMIC DNA]</scope>
    <source>
        <strain evidence="2 3">SK-8</strain>
    </source>
</reference>
<sequence>MKNTEAYFTWHYIVLTLIILILINALWIGDFAWLFATIPFLISIGIIQLITAIDYSLKDLPSRFSHDWRSYWIMNVVYFSVMIIIFRASEDKDLLQIWLLVIPWLIAGYQFALVKRIYKWRVSNADTPNIDQL</sequence>
<dbReference type="AlphaFoldDB" id="A0A1E5SKR8"/>
<dbReference type="RefSeq" id="WP_069835181.1">
    <property type="nucleotide sequence ID" value="NZ_MDGQ01000005.1"/>
</dbReference>
<dbReference type="Proteomes" id="UP000095552">
    <property type="component" value="Unassembled WGS sequence"/>
</dbReference>
<keyword evidence="1" id="KW-1133">Transmembrane helix</keyword>
<feature type="transmembrane region" description="Helical" evidence="1">
    <location>
        <begin position="69"/>
        <end position="89"/>
    </location>
</feature>
<keyword evidence="1" id="KW-0472">Membrane</keyword>
<protein>
    <submittedName>
        <fullName evidence="2">Uncharacterized protein</fullName>
    </submittedName>
</protein>
<dbReference type="EMBL" id="MDGQ01000005">
    <property type="protein sequence ID" value="OEJ99719.1"/>
    <property type="molecule type" value="Genomic_DNA"/>
</dbReference>
<dbReference type="STRING" id="1563681.BFP71_09120"/>
<keyword evidence="3" id="KW-1185">Reference proteome</keyword>
<gene>
    <name evidence="2" type="ORF">BFP71_09120</name>
</gene>
<accession>A0A1E5SKR8</accession>
<evidence type="ECO:0000256" key="1">
    <source>
        <dbReference type="SAM" id="Phobius"/>
    </source>
</evidence>
<feature type="transmembrane region" description="Helical" evidence="1">
    <location>
        <begin position="33"/>
        <end position="57"/>
    </location>
</feature>
<evidence type="ECO:0000313" key="3">
    <source>
        <dbReference type="Proteomes" id="UP000095552"/>
    </source>
</evidence>
<feature type="transmembrane region" description="Helical" evidence="1">
    <location>
        <begin position="95"/>
        <end position="114"/>
    </location>
</feature>
<keyword evidence="1" id="KW-0812">Transmembrane</keyword>
<feature type="transmembrane region" description="Helical" evidence="1">
    <location>
        <begin position="7"/>
        <end position="27"/>
    </location>
</feature>
<name>A0A1E5SKR8_9BACT</name>
<evidence type="ECO:0000313" key="2">
    <source>
        <dbReference type="EMBL" id="OEJ99719.1"/>
    </source>
</evidence>
<comment type="caution">
    <text evidence="2">The sequence shown here is derived from an EMBL/GenBank/DDBJ whole genome shotgun (WGS) entry which is preliminary data.</text>
</comment>
<proteinExistence type="predicted"/>
<organism evidence="2 3">
    <name type="scientific">Roseivirga misakiensis</name>
    <dbReference type="NCBI Taxonomy" id="1563681"/>
    <lineage>
        <taxon>Bacteria</taxon>
        <taxon>Pseudomonadati</taxon>
        <taxon>Bacteroidota</taxon>
        <taxon>Cytophagia</taxon>
        <taxon>Cytophagales</taxon>
        <taxon>Roseivirgaceae</taxon>
        <taxon>Roseivirga</taxon>
    </lineage>
</organism>